<accession>A0AAV2KZ90</accession>
<evidence type="ECO:0000313" key="1">
    <source>
        <dbReference type="EMBL" id="CAL1593546.1"/>
    </source>
</evidence>
<gene>
    <name evidence="1" type="ORF">KC01_LOCUS22637</name>
</gene>
<keyword evidence="2" id="KW-1185">Reference proteome</keyword>
<dbReference type="Proteomes" id="UP001497482">
    <property type="component" value="Chromosome 2"/>
</dbReference>
<proteinExistence type="predicted"/>
<dbReference type="AlphaFoldDB" id="A0AAV2KZ90"/>
<dbReference type="EMBL" id="OZ035824">
    <property type="protein sequence ID" value="CAL1593546.1"/>
    <property type="molecule type" value="Genomic_DNA"/>
</dbReference>
<name>A0AAV2KZ90_KNICA</name>
<protein>
    <submittedName>
        <fullName evidence="1">Uncharacterized protein</fullName>
    </submittedName>
</protein>
<sequence length="68" mass="7292">MTFFTEPTIPPSPTSSNRTSCLCQSELYAHPAPHISPHTAPYGSTGSSDAPLACRYLVLALSSYISVY</sequence>
<organism evidence="1 2">
    <name type="scientific">Knipowitschia caucasica</name>
    <name type="common">Caucasian dwarf goby</name>
    <name type="synonym">Pomatoschistus caucasicus</name>
    <dbReference type="NCBI Taxonomy" id="637954"/>
    <lineage>
        <taxon>Eukaryota</taxon>
        <taxon>Metazoa</taxon>
        <taxon>Chordata</taxon>
        <taxon>Craniata</taxon>
        <taxon>Vertebrata</taxon>
        <taxon>Euteleostomi</taxon>
        <taxon>Actinopterygii</taxon>
        <taxon>Neopterygii</taxon>
        <taxon>Teleostei</taxon>
        <taxon>Neoteleostei</taxon>
        <taxon>Acanthomorphata</taxon>
        <taxon>Gobiaria</taxon>
        <taxon>Gobiiformes</taxon>
        <taxon>Gobioidei</taxon>
        <taxon>Gobiidae</taxon>
        <taxon>Gobiinae</taxon>
        <taxon>Knipowitschia</taxon>
    </lineage>
</organism>
<evidence type="ECO:0000313" key="2">
    <source>
        <dbReference type="Proteomes" id="UP001497482"/>
    </source>
</evidence>
<reference evidence="1 2" key="1">
    <citation type="submission" date="2024-04" db="EMBL/GenBank/DDBJ databases">
        <authorList>
            <person name="Waldvogel A.-M."/>
            <person name="Schoenle A."/>
        </authorList>
    </citation>
    <scope>NUCLEOTIDE SEQUENCE [LARGE SCALE GENOMIC DNA]</scope>
</reference>